<dbReference type="Proteomes" id="UP000243073">
    <property type="component" value="Unassembled WGS sequence"/>
</dbReference>
<reference evidence="1 2" key="1">
    <citation type="submission" date="2016-07" db="EMBL/GenBank/DDBJ databases">
        <title>Draft Genome Sequence of Oceanisphaera psychrotolerans, isolated from coastal sediment samples.</title>
        <authorList>
            <person name="Zhuo S."/>
            <person name="Ruan Z."/>
        </authorList>
    </citation>
    <scope>NUCLEOTIDE SEQUENCE [LARGE SCALE GENOMIC DNA]</scope>
    <source>
        <strain evidence="1 2">LAM-WHM-ZC</strain>
    </source>
</reference>
<evidence type="ECO:0000313" key="1">
    <source>
        <dbReference type="EMBL" id="OIN07947.1"/>
    </source>
</evidence>
<keyword evidence="2" id="KW-1185">Reference proteome</keyword>
<accession>A0A1J4QBP6</accession>
<name>A0A1J4QBP6_9GAMM</name>
<sequence>MNIFEFERLLLAEIDGNIATATDDQLFAGGYLRGHITLSVAQSEIAGRNHVRDVKARVNTSLNQAILSGELNDDDQKLVLSFWSELVKKVEQTATTIE</sequence>
<dbReference type="InterPro" id="IPR014987">
    <property type="entry name" value="UPF_YfcL"/>
</dbReference>
<protein>
    <recommendedName>
        <fullName evidence="3">YfcL family protein</fullName>
    </recommendedName>
</protein>
<dbReference type="AlphaFoldDB" id="A0A1J4QBP6"/>
<organism evidence="1 2">
    <name type="scientific">Oceanisphaera psychrotolerans</name>
    <dbReference type="NCBI Taxonomy" id="1414654"/>
    <lineage>
        <taxon>Bacteria</taxon>
        <taxon>Pseudomonadati</taxon>
        <taxon>Pseudomonadota</taxon>
        <taxon>Gammaproteobacteria</taxon>
        <taxon>Aeromonadales</taxon>
        <taxon>Aeromonadaceae</taxon>
        <taxon>Oceanisphaera</taxon>
    </lineage>
</organism>
<dbReference type="EMBL" id="MDKE01000031">
    <property type="protein sequence ID" value="OIN07947.1"/>
    <property type="molecule type" value="Genomic_DNA"/>
</dbReference>
<dbReference type="RefSeq" id="WP_071473190.1">
    <property type="nucleotide sequence ID" value="NZ_MDKE01000031.1"/>
</dbReference>
<evidence type="ECO:0008006" key="3">
    <source>
        <dbReference type="Google" id="ProtNLM"/>
    </source>
</evidence>
<gene>
    <name evidence="1" type="ORF">BFR47_16150</name>
</gene>
<dbReference type="OrthoDB" id="5600394at2"/>
<comment type="caution">
    <text evidence="1">The sequence shown here is derived from an EMBL/GenBank/DDBJ whole genome shotgun (WGS) entry which is preliminary data.</text>
</comment>
<dbReference type="Pfam" id="PF08891">
    <property type="entry name" value="YfcL"/>
    <property type="match status" value="1"/>
</dbReference>
<evidence type="ECO:0000313" key="2">
    <source>
        <dbReference type="Proteomes" id="UP000243073"/>
    </source>
</evidence>
<dbReference type="STRING" id="1414654.BFR47_16150"/>
<proteinExistence type="predicted"/>